<accession>A0ABQ6MN15</accession>
<evidence type="ECO:0000313" key="3">
    <source>
        <dbReference type="Proteomes" id="UP001165060"/>
    </source>
</evidence>
<proteinExistence type="predicted"/>
<evidence type="ECO:0000256" key="1">
    <source>
        <dbReference type="SAM" id="MobiDB-lite"/>
    </source>
</evidence>
<dbReference type="Proteomes" id="UP001165060">
    <property type="component" value="Unassembled WGS sequence"/>
</dbReference>
<protein>
    <submittedName>
        <fullName evidence="2">Uncharacterized protein</fullName>
    </submittedName>
</protein>
<feature type="compositionally biased region" description="Acidic residues" evidence="1">
    <location>
        <begin position="594"/>
        <end position="607"/>
    </location>
</feature>
<reference evidence="2 3" key="1">
    <citation type="journal article" date="2023" name="Commun. Biol.">
        <title>Genome analysis of Parmales, the sister group of diatoms, reveals the evolutionary specialization of diatoms from phago-mixotrophs to photoautotrophs.</title>
        <authorList>
            <person name="Ban H."/>
            <person name="Sato S."/>
            <person name="Yoshikawa S."/>
            <person name="Yamada K."/>
            <person name="Nakamura Y."/>
            <person name="Ichinomiya M."/>
            <person name="Sato N."/>
            <person name="Blanc-Mathieu R."/>
            <person name="Endo H."/>
            <person name="Kuwata A."/>
            <person name="Ogata H."/>
        </authorList>
    </citation>
    <scope>NUCLEOTIDE SEQUENCE [LARGE SCALE GENOMIC DNA]</scope>
</reference>
<comment type="caution">
    <text evidence="2">The sequence shown here is derived from an EMBL/GenBank/DDBJ whole genome shotgun (WGS) entry which is preliminary data.</text>
</comment>
<feature type="compositionally biased region" description="Basic and acidic residues" evidence="1">
    <location>
        <begin position="608"/>
        <end position="621"/>
    </location>
</feature>
<sequence length="621" mass="67379">MGSGTSVIHNLTHTTPPRPGLFVAEGFMPGSTPLLPGNMPGAAPKEALVVTVGPNCCPQLHSSEDFSKTNALPPSTFVAIVLDPRSLANELSGPFNTAGTSSLPAKARSQWNEFMAFALMAGKKVEVFILLPSTTSSKSSLLCTEVGLYAAVVAFQSMLLKSLGTYKPRFIRSDDYLMHDGNVIISEMLEQGKRVYPATEAEGMKQMLFEHAQAHFAGKSWVHHLTKMSKNEGEIAVGLGVEHEEKVAKEFKDVFNDKSTHLGDIDRKTLRQWLKSELDDEAEEAEMEPSRPINSSDVKETFVCFTEEARTKLKFAAIDAKLFTPADAEKETDILQLSFPDGIFDNSKGNNNVIVVAFPEDIRFAPGAMSPMQAFLALHSRLAPKKDRVLVFSAVSKDVMEKDLFMVPAIDQASAYASMTIFATFPELIAVQDLWHKADSKEHHYDMDVAKTLVAQAVPHPTLSFFTMETVCGGNPLEPGEIFVPAVTVGPLKGSETKTFPSASKFGTGGTYFYQGFDNYERVVPGYKGFEGSTLIAPGAFLTGVFEKLVRGLDACGGVVGGTDVSASKKSLVDYVELVKSIMDGAGEAPAEAKEEEEEEEEEEGAEEGGKEDEVREPAAE</sequence>
<gene>
    <name evidence="2" type="ORF">TeGR_g13084</name>
</gene>
<feature type="region of interest" description="Disordered" evidence="1">
    <location>
        <begin position="586"/>
        <end position="621"/>
    </location>
</feature>
<dbReference type="EMBL" id="BRYB01003044">
    <property type="protein sequence ID" value="GMI29542.1"/>
    <property type="molecule type" value="Genomic_DNA"/>
</dbReference>
<evidence type="ECO:0000313" key="2">
    <source>
        <dbReference type="EMBL" id="GMI29542.1"/>
    </source>
</evidence>
<name>A0ABQ6MN15_9STRA</name>
<organism evidence="2 3">
    <name type="scientific">Tetraparma gracilis</name>
    <dbReference type="NCBI Taxonomy" id="2962635"/>
    <lineage>
        <taxon>Eukaryota</taxon>
        <taxon>Sar</taxon>
        <taxon>Stramenopiles</taxon>
        <taxon>Ochrophyta</taxon>
        <taxon>Bolidophyceae</taxon>
        <taxon>Parmales</taxon>
        <taxon>Triparmaceae</taxon>
        <taxon>Tetraparma</taxon>
    </lineage>
</organism>
<keyword evidence="3" id="KW-1185">Reference proteome</keyword>